<evidence type="ECO:0000313" key="10">
    <source>
        <dbReference type="EMBL" id="CBJ26310.1"/>
    </source>
</evidence>
<dbReference type="GO" id="GO:0005524">
    <property type="term" value="F:ATP binding"/>
    <property type="evidence" value="ECO:0007669"/>
    <property type="project" value="UniProtKB-UniRule"/>
</dbReference>
<accession>D7FVD8</accession>
<dbReference type="OMA" id="THATRPD"/>
<feature type="compositionally biased region" description="Polar residues" evidence="8">
    <location>
        <begin position="381"/>
        <end position="392"/>
    </location>
</feature>
<dbReference type="GO" id="GO:0035556">
    <property type="term" value="P:intracellular signal transduction"/>
    <property type="evidence" value="ECO:0007669"/>
    <property type="project" value="TreeGrafter"/>
</dbReference>
<dbReference type="InParanoid" id="D7FVD8"/>
<dbReference type="InterPro" id="IPR000719">
    <property type="entry name" value="Prot_kinase_dom"/>
</dbReference>
<feature type="compositionally biased region" description="Pro residues" evidence="8">
    <location>
        <begin position="163"/>
        <end position="173"/>
    </location>
</feature>
<evidence type="ECO:0000256" key="7">
    <source>
        <dbReference type="SAM" id="Coils"/>
    </source>
</evidence>
<feature type="compositionally biased region" description="Gly residues" evidence="8">
    <location>
        <begin position="192"/>
        <end position="203"/>
    </location>
</feature>
<dbReference type="InterPro" id="IPR011009">
    <property type="entry name" value="Kinase-like_dom_sf"/>
</dbReference>
<dbReference type="PROSITE" id="PS00108">
    <property type="entry name" value="PROTEIN_KINASE_ST"/>
    <property type="match status" value="1"/>
</dbReference>
<evidence type="ECO:0000256" key="8">
    <source>
        <dbReference type="SAM" id="MobiDB-lite"/>
    </source>
</evidence>
<evidence type="ECO:0000313" key="11">
    <source>
        <dbReference type="Proteomes" id="UP000002630"/>
    </source>
</evidence>
<dbReference type="GO" id="GO:0004674">
    <property type="term" value="F:protein serine/threonine kinase activity"/>
    <property type="evidence" value="ECO:0007669"/>
    <property type="project" value="UniProtKB-KW"/>
</dbReference>
<gene>
    <name evidence="10" type="primary">TLPK</name>
    <name evidence="10" type="ORF">Esi_0029_0118</name>
</gene>
<name>D7FVD8_ECTSI</name>
<protein>
    <submittedName>
        <fullName evidence="10">Tousled-like protein kinase</fullName>
    </submittedName>
</protein>
<feature type="domain" description="Protein kinase" evidence="9">
    <location>
        <begin position="645"/>
        <end position="930"/>
    </location>
</feature>
<dbReference type="EMBL" id="FN648475">
    <property type="protein sequence ID" value="CBJ26310.1"/>
    <property type="molecule type" value="Genomic_DNA"/>
</dbReference>
<evidence type="ECO:0000259" key="9">
    <source>
        <dbReference type="PROSITE" id="PS50011"/>
    </source>
</evidence>
<feature type="region of interest" description="Disordered" evidence="8">
    <location>
        <begin position="34"/>
        <end position="279"/>
    </location>
</feature>
<dbReference type="Proteomes" id="UP000002630">
    <property type="component" value="Linkage Group LG17"/>
</dbReference>
<feature type="binding site" evidence="6">
    <location>
        <position position="674"/>
    </location>
    <ligand>
        <name>ATP</name>
        <dbReference type="ChEBI" id="CHEBI:30616"/>
    </ligand>
</feature>
<keyword evidence="3 6" id="KW-0547">Nucleotide-binding</keyword>
<feature type="compositionally biased region" description="Low complexity" evidence="8">
    <location>
        <begin position="346"/>
        <end position="355"/>
    </location>
</feature>
<dbReference type="Pfam" id="PF00069">
    <property type="entry name" value="Pkinase"/>
    <property type="match status" value="1"/>
</dbReference>
<keyword evidence="4" id="KW-0418">Kinase</keyword>
<feature type="region of interest" description="Disordered" evidence="8">
    <location>
        <begin position="323"/>
        <end position="417"/>
    </location>
</feature>
<dbReference type="SMART" id="SM00220">
    <property type="entry name" value="S_TKc"/>
    <property type="match status" value="1"/>
</dbReference>
<feature type="compositionally biased region" description="Polar residues" evidence="8">
    <location>
        <begin position="115"/>
        <end position="130"/>
    </location>
</feature>
<evidence type="ECO:0000256" key="4">
    <source>
        <dbReference type="ARBA" id="ARBA00022777"/>
    </source>
</evidence>
<dbReference type="PANTHER" id="PTHR22974:SF23">
    <property type="entry name" value="TOUSLED-LIKE KINASE, ISOFORM G"/>
    <property type="match status" value="1"/>
</dbReference>
<dbReference type="EMBL" id="FN649742">
    <property type="protein sequence ID" value="CBJ26310.1"/>
    <property type="molecule type" value="Genomic_DNA"/>
</dbReference>
<dbReference type="AlphaFoldDB" id="D7FVD8"/>
<dbReference type="PANTHER" id="PTHR22974">
    <property type="entry name" value="MIXED LINEAGE PROTEIN KINASE"/>
    <property type="match status" value="1"/>
</dbReference>
<dbReference type="SUPFAM" id="SSF56112">
    <property type="entry name" value="Protein kinase-like (PK-like)"/>
    <property type="match status" value="1"/>
</dbReference>
<dbReference type="InterPro" id="IPR008271">
    <property type="entry name" value="Ser/Thr_kinase_AS"/>
</dbReference>
<proteinExistence type="predicted"/>
<dbReference type="PROSITE" id="PS50011">
    <property type="entry name" value="PROTEIN_KINASE_DOM"/>
    <property type="match status" value="1"/>
</dbReference>
<dbReference type="GO" id="GO:0007059">
    <property type="term" value="P:chromosome segregation"/>
    <property type="evidence" value="ECO:0007669"/>
    <property type="project" value="TreeGrafter"/>
</dbReference>
<keyword evidence="2" id="KW-0808">Transferase</keyword>
<feature type="region of interest" description="Disordered" evidence="8">
    <location>
        <begin position="1"/>
        <end position="20"/>
    </location>
</feature>
<evidence type="ECO:0000256" key="1">
    <source>
        <dbReference type="ARBA" id="ARBA00022527"/>
    </source>
</evidence>
<dbReference type="OrthoDB" id="346907at2759"/>
<dbReference type="InterPro" id="IPR017441">
    <property type="entry name" value="Protein_kinase_ATP_BS"/>
</dbReference>
<evidence type="ECO:0000256" key="2">
    <source>
        <dbReference type="ARBA" id="ARBA00022679"/>
    </source>
</evidence>
<feature type="compositionally biased region" description="Gly residues" evidence="8">
    <location>
        <begin position="75"/>
        <end position="84"/>
    </location>
</feature>
<dbReference type="PROSITE" id="PS00107">
    <property type="entry name" value="PROTEIN_KINASE_ATP"/>
    <property type="match status" value="1"/>
</dbReference>
<feature type="coiled-coil region" evidence="7">
    <location>
        <begin position="420"/>
        <end position="479"/>
    </location>
</feature>
<keyword evidence="1" id="KW-0723">Serine/threonine-protein kinase</keyword>
<dbReference type="CDD" id="cd13990">
    <property type="entry name" value="STKc_TLK"/>
    <property type="match status" value="1"/>
</dbReference>
<evidence type="ECO:0000256" key="5">
    <source>
        <dbReference type="ARBA" id="ARBA00022840"/>
    </source>
</evidence>
<evidence type="ECO:0000256" key="6">
    <source>
        <dbReference type="PROSITE-ProRule" id="PRU10141"/>
    </source>
</evidence>
<dbReference type="GO" id="GO:0005634">
    <property type="term" value="C:nucleus"/>
    <property type="evidence" value="ECO:0007669"/>
    <property type="project" value="TreeGrafter"/>
</dbReference>
<feature type="compositionally biased region" description="Low complexity" evidence="8">
    <location>
        <begin position="47"/>
        <end position="59"/>
    </location>
</feature>
<dbReference type="FunFam" id="1.10.510.10:FF:000698">
    <property type="entry name" value="Serine/threonine-protein kinase tousled-like 1"/>
    <property type="match status" value="1"/>
</dbReference>
<dbReference type="eggNOG" id="KOG1151">
    <property type="taxonomic scope" value="Eukaryota"/>
</dbReference>
<sequence length="939" mass="100615">MEFSGLAMDNFPAIAANDSKTLRKLSLLEARMVGAGNESRDASLPPNEGSRGSENNSNSMSTIGFAKPRASAISPGGGGGGGGSKPPTDPIKDGSGGKRKAAAEADGFSPPRPPSHSQNAGTPSTLSTSPGEGGDWNSARQASQGAGDDGPGLKRARTGGTLQPPPPPPPPRFSLPQGEGNHQPARAPATGTGTGAVPGGAKGGQFHARRGSRGAEGTSFPSNNQAPGKSGGRASSDRTNHRSDHPDGSKQHQTVAGADFSPPSAERSGKGSGQAPPVAASKTIQSYFFKPSNGTAVQNLAASYGAGEVAAGQMRAASGLPQEVDLSGADGDSYRGEPTFAQPIARIGRSGSTGTVRGGDGRAPHHRLSHTAPSAGDQGVDQAQQVNAQSRGQAVDPAGGGMERAAGANTGMAGSEQESLEKLHDRLREAKSVERELRNELARANLERGSMETMADSLRSQLERTMDEFKAKETDEEAQKKQLTSVVEGLLRKVAAQEASDSRATLTRDMLDLGKIVSVKTGHIGKYVEAFEEGTSFKEVEKKTAAMMSRKTKLEARKRAVSKLLRSTAPAAGDGSFSGQARLEAIEEEETVRMHLTALKREEVALQEEKRALDARKVLHIRELKRVAHEDRSKFAKRPTLNGRYVLLNLLGKGGFSEVWRAFDLVHAEDVAVKVHQLLNNWNEPQKANFIRHVTREYEIHQQMRHPRIVNLTDVFEICCDSFATVLDYCRGTDLECLLRERKQLPERDARALVLQVARGLQYLNTAQGEGESRRGAIIHYDLKPGNILLDENGDVKITDFGLSKILEIKKDTERGTGGGTSMELTSKGAGTYWYLPPECFGDNPRISSKVDVWSLGVIFYQILYGVRPFGEGLSQEKILREKVIVNANRVDFPPKPVVSEEAKSFIRSCLTYTHATRPDVHAMCNLPYLTTPAARRGG</sequence>
<reference evidence="10 11" key="1">
    <citation type="journal article" date="2010" name="Nature">
        <title>The Ectocarpus genome and the independent evolution of multicellularity in brown algae.</title>
        <authorList>
            <person name="Cock J.M."/>
            <person name="Sterck L."/>
            <person name="Rouze P."/>
            <person name="Scornet D."/>
            <person name="Allen A.E."/>
            <person name="Amoutzias G."/>
            <person name="Anthouard V."/>
            <person name="Artiguenave F."/>
            <person name="Aury J.M."/>
            <person name="Badger J.H."/>
            <person name="Beszteri B."/>
            <person name="Billiau K."/>
            <person name="Bonnet E."/>
            <person name="Bothwell J.H."/>
            <person name="Bowler C."/>
            <person name="Boyen C."/>
            <person name="Brownlee C."/>
            <person name="Carrano C.J."/>
            <person name="Charrier B."/>
            <person name="Cho G.Y."/>
            <person name="Coelho S.M."/>
            <person name="Collen J."/>
            <person name="Corre E."/>
            <person name="Da Silva C."/>
            <person name="Delage L."/>
            <person name="Delaroque N."/>
            <person name="Dittami S.M."/>
            <person name="Doulbeau S."/>
            <person name="Elias M."/>
            <person name="Farnham G."/>
            <person name="Gachon C.M."/>
            <person name="Gschloessl B."/>
            <person name="Heesch S."/>
            <person name="Jabbari K."/>
            <person name="Jubin C."/>
            <person name="Kawai H."/>
            <person name="Kimura K."/>
            <person name="Kloareg B."/>
            <person name="Kupper F.C."/>
            <person name="Lang D."/>
            <person name="Le Bail A."/>
            <person name="Leblanc C."/>
            <person name="Lerouge P."/>
            <person name="Lohr M."/>
            <person name="Lopez P.J."/>
            <person name="Martens C."/>
            <person name="Maumus F."/>
            <person name="Michel G."/>
            <person name="Miranda-Saavedra D."/>
            <person name="Morales J."/>
            <person name="Moreau H."/>
            <person name="Motomura T."/>
            <person name="Nagasato C."/>
            <person name="Napoli C.A."/>
            <person name="Nelson D.R."/>
            <person name="Nyvall-Collen P."/>
            <person name="Peters A.F."/>
            <person name="Pommier C."/>
            <person name="Potin P."/>
            <person name="Poulain J."/>
            <person name="Quesneville H."/>
            <person name="Read B."/>
            <person name="Rensing S.A."/>
            <person name="Ritter A."/>
            <person name="Rousvoal S."/>
            <person name="Samanta M."/>
            <person name="Samson G."/>
            <person name="Schroeder D.C."/>
            <person name="Segurens B."/>
            <person name="Strittmatter M."/>
            <person name="Tonon T."/>
            <person name="Tregear J.W."/>
            <person name="Valentin K."/>
            <person name="von Dassow P."/>
            <person name="Yamagishi T."/>
            <person name="Van de Peer Y."/>
            <person name="Wincker P."/>
        </authorList>
    </citation>
    <scope>NUCLEOTIDE SEQUENCE [LARGE SCALE GENOMIC DNA]</scope>
    <source>
        <strain evidence="11">Ec32 / CCAP1310/4</strain>
    </source>
</reference>
<keyword evidence="7" id="KW-0175">Coiled coil</keyword>
<feature type="compositionally biased region" description="Basic and acidic residues" evidence="8">
    <location>
        <begin position="235"/>
        <end position="250"/>
    </location>
</feature>
<dbReference type="Gene3D" id="1.10.510.10">
    <property type="entry name" value="Transferase(Phosphotransferase) domain 1"/>
    <property type="match status" value="1"/>
</dbReference>
<evidence type="ECO:0000256" key="3">
    <source>
        <dbReference type="ARBA" id="ARBA00022741"/>
    </source>
</evidence>
<keyword evidence="11" id="KW-1185">Reference proteome</keyword>
<organism evidence="10 11">
    <name type="scientific">Ectocarpus siliculosus</name>
    <name type="common">Brown alga</name>
    <name type="synonym">Conferva siliculosa</name>
    <dbReference type="NCBI Taxonomy" id="2880"/>
    <lineage>
        <taxon>Eukaryota</taxon>
        <taxon>Sar</taxon>
        <taxon>Stramenopiles</taxon>
        <taxon>Ochrophyta</taxon>
        <taxon>PX clade</taxon>
        <taxon>Phaeophyceae</taxon>
        <taxon>Ectocarpales</taxon>
        <taxon>Ectocarpaceae</taxon>
        <taxon>Ectocarpus</taxon>
    </lineage>
</organism>
<keyword evidence="5 6" id="KW-0067">ATP-binding</keyword>